<protein>
    <submittedName>
        <fullName evidence="2">Uncharacterized protein</fullName>
    </submittedName>
</protein>
<comment type="caution">
    <text evidence="2">The sequence shown here is derived from an EMBL/GenBank/DDBJ whole genome shotgun (WGS) entry which is preliminary data.</text>
</comment>
<feature type="compositionally biased region" description="Basic and acidic residues" evidence="1">
    <location>
        <begin position="342"/>
        <end position="355"/>
    </location>
</feature>
<accession>A0A9P5B9A0</accession>
<organism evidence="2 3">
    <name type="scientific">Fusarium agapanthi</name>
    <dbReference type="NCBI Taxonomy" id="1803897"/>
    <lineage>
        <taxon>Eukaryota</taxon>
        <taxon>Fungi</taxon>
        <taxon>Dikarya</taxon>
        <taxon>Ascomycota</taxon>
        <taxon>Pezizomycotina</taxon>
        <taxon>Sordariomycetes</taxon>
        <taxon>Hypocreomycetidae</taxon>
        <taxon>Hypocreales</taxon>
        <taxon>Nectriaceae</taxon>
        <taxon>Fusarium</taxon>
        <taxon>Fusarium fujikuroi species complex</taxon>
    </lineage>
</organism>
<evidence type="ECO:0000313" key="3">
    <source>
        <dbReference type="Proteomes" id="UP000737391"/>
    </source>
</evidence>
<dbReference type="Proteomes" id="UP000737391">
    <property type="component" value="Unassembled WGS sequence"/>
</dbReference>
<feature type="region of interest" description="Disordered" evidence="1">
    <location>
        <begin position="327"/>
        <end position="358"/>
    </location>
</feature>
<proteinExistence type="predicted"/>
<name>A0A9P5B9A0_9HYPO</name>
<evidence type="ECO:0000256" key="1">
    <source>
        <dbReference type="SAM" id="MobiDB-lite"/>
    </source>
</evidence>
<gene>
    <name evidence="2" type="ORF">FAGAP_5482</name>
</gene>
<keyword evidence="3" id="KW-1185">Reference proteome</keyword>
<dbReference type="OrthoDB" id="4989271at2759"/>
<dbReference type="AlphaFoldDB" id="A0A9P5B9A0"/>
<dbReference type="EMBL" id="LUFC02000350">
    <property type="protein sequence ID" value="KAF4498357.1"/>
    <property type="molecule type" value="Genomic_DNA"/>
</dbReference>
<feature type="region of interest" description="Disordered" evidence="1">
    <location>
        <begin position="1"/>
        <end position="22"/>
    </location>
</feature>
<sequence>MDIQQYHYHDPPQEESPDGSNLMSLFPQMPLRDLHFELENITEFFSLACTAPAEDRDNLKDLEDDFRESMKRGDLQALQELINPYLQPPNIRILHNIDFIQNELSDAPKEISDYYQHLIQRTKPGPHDLQVPPKAKAQTNKINTILEYTNSYDSRYDSARNFIKRLRLRCEMDRLGEVMELCLQPGDALENGLQYLQSIGTNDQPVDLISALPALIVAYSLIHQVPGQDKELEERFNKDLGRWKAISIQNQPDPFSLFEGAAGAAFAVKSFPRAADLYAPGNEVIPPNFANMYPPNLNRTAQLQSVAFDFFLQASSTIQEMHTKGLDADAPQNTMENPVGASRDHQAPDQHDSGIKMDTPVEDSTYSQMLDEDADYSWAVHMQPDAHLGPKSQDSIGFVEM</sequence>
<evidence type="ECO:0000313" key="2">
    <source>
        <dbReference type="EMBL" id="KAF4498357.1"/>
    </source>
</evidence>
<reference evidence="2" key="1">
    <citation type="submission" date="2020-01" db="EMBL/GenBank/DDBJ databases">
        <title>Identification and distribution of gene clusters putatively required for synthesis of sphingolipid metabolism inhibitors in phylogenetically diverse species of the filamentous fungus Fusarium.</title>
        <authorList>
            <person name="Kim H.-S."/>
            <person name="Busman M."/>
            <person name="Brown D.W."/>
            <person name="Divon H."/>
            <person name="Uhlig S."/>
            <person name="Proctor R.H."/>
        </authorList>
    </citation>
    <scope>NUCLEOTIDE SEQUENCE</scope>
    <source>
        <strain evidence="2">NRRL 31653</strain>
    </source>
</reference>